<dbReference type="Gene3D" id="3.60.20.10">
    <property type="entry name" value="Glutamine Phosphoribosylpyrophosphate, subunit 1, domain 1"/>
    <property type="match status" value="1"/>
</dbReference>
<dbReference type="InterPro" id="IPR029055">
    <property type="entry name" value="Ntn_hydrolases_N"/>
</dbReference>
<keyword evidence="3" id="KW-1185">Reference proteome</keyword>
<name>A0A8J4VMW6_9ROSI</name>
<comment type="caution">
    <text evidence="2">The sequence shown here is derived from an EMBL/GenBank/DDBJ whole genome shotgun (WGS) entry which is preliminary data.</text>
</comment>
<organism evidence="2 3">
    <name type="scientific">Castanea mollissima</name>
    <name type="common">Chinese chestnut</name>
    <dbReference type="NCBI Taxonomy" id="60419"/>
    <lineage>
        <taxon>Eukaryota</taxon>
        <taxon>Viridiplantae</taxon>
        <taxon>Streptophyta</taxon>
        <taxon>Embryophyta</taxon>
        <taxon>Tracheophyta</taxon>
        <taxon>Spermatophyta</taxon>
        <taxon>Magnoliopsida</taxon>
        <taxon>eudicotyledons</taxon>
        <taxon>Gunneridae</taxon>
        <taxon>Pentapetalae</taxon>
        <taxon>rosids</taxon>
        <taxon>fabids</taxon>
        <taxon>Fagales</taxon>
        <taxon>Fagaceae</taxon>
        <taxon>Castanea</taxon>
    </lineage>
</organism>
<gene>
    <name evidence="2" type="ORF">CMV_009498</name>
</gene>
<evidence type="ECO:0000256" key="1">
    <source>
        <dbReference type="SAM" id="SignalP"/>
    </source>
</evidence>
<evidence type="ECO:0000313" key="3">
    <source>
        <dbReference type="Proteomes" id="UP000737018"/>
    </source>
</evidence>
<dbReference type="EMBL" id="JRKL02001050">
    <property type="protein sequence ID" value="KAF3966388.1"/>
    <property type="molecule type" value="Genomic_DNA"/>
</dbReference>
<dbReference type="AlphaFoldDB" id="A0A8J4VMW6"/>
<dbReference type="SUPFAM" id="SSF56235">
    <property type="entry name" value="N-terminal nucleophile aminohydrolases (Ntn hydrolases)"/>
    <property type="match status" value="1"/>
</dbReference>
<reference evidence="2" key="1">
    <citation type="submission" date="2020-03" db="EMBL/GenBank/DDBJ databases">
        <title>Castanea mollissima Vanexum genome sequencing.</title>
        <authorList>
            <person name="Staton M."/>
        </authorList>
    </citation>
    <scope>NUCLEOTIDE SEQUENCE</scope>
    <source>
        <tissue evidence="2">Leaf</tissue>
    </source>
</reference>
<protein>
    <submittedName>
        <fullName evidence="2">Uncharacterized protein</fullName>
    </submittedName>
</protein>
<feature type="chain" id="PRO_5035295961" evidence="1">
    <location>
        <begin position="23"/>
        <end position="172"/>
    </location>
</feature>
<evidence type="ECO:0000313" key="2">
    <source>
        <dbReference type="EMBL" id="KAF3966388.1"/>
    </source>
</evidence>
<proteinExistence type="predicted"/>
<keyword evidence="1" id="KW-0732">Signal</keyword>
<accession>A0A8J4VMW6</accession>
<sequence>MVEIRCLRDFFFFLRVRLFAAASDFGVGEGGGGATALGLEVNDDALVNDGSSGVGWGGLKFELGLEGIGFKGLRQSKGCFFGRGAKEANLYTEIAEGIYSYGITRHRHGIGQTSGIISVTGASKLLANILYSYRGMGLSVGTMIAGWDETGPGLYYVDSPQLEGSPFKHMHF</sequence>
<feature type="signal peptide" evidence="1">
    <location>
        <begin position="1"/>
        <end position="22"/>
    </location>
</feature>
<dbReference type="OrthoDB" id="37597at2759"/>
<dbReference type="Proteomes" id="UP000737018">
    <property type="component" value="Unassembled WGS sequence"/>
</dbReference>